<name>A0ABQ6NAF9_9STRA</name>
<proteinExistence type="predicted"/>
<evidence type="ECO:0000256" key="5">
    <source>
        <dbReference type="ARBA" id="ARBA00022989"/>
    </source>
</evidence>
<feature type="compositionally biased region" description="Pro residues" evidence="8">
    <location>
        <begin position="125"/>
        <end position="159"/>
    </location>
</feature>
<evidence type="ECO:0000256" key="8">
    <source>
        <dbReference type="SAM" id="MobiDB-lite"/>
    </source>
</evidence>
<gene>
    <name evidence="9" type="ORF">TeGR_g15303</name>
</gene>
<sequence length="228" mass="23900">MLDASWGELLVIGGVACVAIGRKDLPSFARMAGRGVGNSVSFLRYVRRTADNLSSQLEATNSPDARSIKALREEVSLGLREMEDVREDLTSARESARARSLMRQAYKPKSLPKSQPTSQPASFSPQPPAAPLPVAPPPAAPAAPLHPPPSQPLPSPPLSAAPASSAALTAAAVAESTWGGEVANVNAGAPFVAVGERSLVEGEDGSSVLADLLKENLIHEHYERVKDD</sequence>
<protein>
    <recommendedName>
        <fullName evidence="11">Sec-independent protein translocase protein TatB</fullName>
    </recommendedName>
</protein>
<keyword evidence="3" id="KW-0812">Transmembrane</keyword>
<evidence type="ECO:0000256" key="3">
    <source>
        <dbReference type="ARBA" id="ARBA00022692"/>
    </source>
</evidence>
<keyword evidence="4" id="KW-0653">Protein transport</keyword>
<evidence type="ECO:0000313" key="9">
    <source>
        <dbReference type="EMBL" id="GMI52011.1"/>
    </source>
</evidence>
<evidence type="ECO:0008006" key="11">
    <source>
        <dbReference type="Google" id="ProtNLM"/>
    </source>
</evidence>
<comment type="subcellular location">
    <subcellularLocation>
        <location evidence="1">Membrane</location>
        <topology evidence="1">Single-pass membrane protein</topology>
    </subcellularLocation>
</comment>
<comment type="caution">
    <text evidence="9">The sequence shown here is derived from an EMBL/GenBank/DDBJ whole genome shotgun (WGS) entry which is preliminary data.</text>
</comment>
<evidence type="ECO:0000256" key="4">
    <source>
        <dbReference type="ARBA" id="ARBA00022927"/>
    </source>
</evidence>
<feature type="compositionally biased region" description="Low complexity" evidence="8">
    <location>
        <begin position="114"/>
        <end position="124"/>
    </location>
</feature>
<dbReference type="InterPro" id="IPR003369">
    <property type="entry name" value="TatA/B/E"/>
</dbReference>
<evidence type="ECO:0000256" key="1">
    <source>
        <dbReference type="ARBA" id="ARBA00004167"/>
    </source>
</evidence>
<feature type="compositionally biased region" description="Low complexity" evidence="8">
    <location>
        <begin position="160"/>
        <end position="174"/>
    </location>
</feature>
<keyword evidence="2" id="KW-0813">Transport</keyword>
<dbReference type="EMBL" id="BRYB01006207">
    <property type="protein sequence ID" value="GMI52011.1"/>
    <property type="molecule type" value="Genomic_DNA"/>
</dbReference>
<reference evidence="9 10" key="1">
    <citation type="journal article" date="2023" name="Commun. Biol.">
        <title>Genome analysis of Parmales, the sister group of diatoms, reveals the evolutionary specialization of diatoms from phago-mixotrophs to photoautotrophs.</title>
        <authorList>
            <person name="Ban H."/>
            <person name="Sato S."/>
            <person name="Yoshikawa S."/>
            <person name="Yamada K."/>
            <person name="Nakamura Y."/>
            <person name="Ichinomiya M."/>
            <person name="Sato N."/>
            <person name="Blanc-Mathieu R."/>
            <person name="Endo H."/>
            <person name="Kuwata A."/>
            <person name="Ogata H."/>
        </authorList>
    </citation>
    <scope>NUCLEOTIDE SEQUENCE [LARGE SCALE GENOMIC DNA]</scope>
</reference>
<feature type="compositionally biased region" description="Basic and acidic residues" evidence="8">
    <location>
        <begin position="87"/>
        <end position="97"/>
    </location>
</feature>
<keyword evidence="6" id="KW-0811">Translocation</keyword>
<feature type="region of interest" description="Disordered" evidence="8">
    <location>
        <begin position="87"/>
        <end position="175"/>
    </location>
</feature>
<dbReference type="Gene3D" id="1.20.5.3310">
    <property type="match status" value="1"/>
</dbReference>
<evidence type="ECO:0000256" key="6">
    <source>
        <dbReference type="ARBA" id="ARBA00023010"/>
    </source>
</evidence>
<keyword evidence="10" id="KW-1185">Reference proteome</keyword>
<evidence type="ECO:0000313" key="10">
    <source>
        <dbReference type="Proteomes" id="UP001165060"/>
    </source>
</evidence>
<evidence type="ECO:0000256" key="7">
    <source>
        <dbReference type="ARBA" id="ARBA00023136"/>
    </source>
</evidence>
<keyword evidence="5" id="KW-1133">Transmembrane helix</keyword>
<dbReference type="Proteomes" id="UP001165060">
    <property type="component" value="Unassembled WGS sequence"/>
</dbReference>
<dbReference type="Pfam" id="PF02416">
    <property type="entry name" value="TatA_B_E"/>
    <property type="match status" value="1"/>
</dbReference>
<organism evidence="9 10">
    <name type="scientific">Tetraparma gracilis</name>
    <dbReference type="NCBI Taxonomy" id="2962635"/>
    <lineage>
        <taxon>Eukaryota</taxon>
        <taxon>Sar</taxon>
        <taxon>Stramenopiles</taxon>
        <taxon>Ochrophyta</taxon>
        <taxon>Bolidophyceae</taxon>
        <taxon>Parmales</taxon>
        <taxon>Triparmaceae</taxon>
        <taxon>Tetraparma</taxon>
    </lineage>
</organism>
<evidence type="ECO:0000256" key="2">
    <source>
        <dbReference type="ARBA" id="ARBA00022448"/>
    </source>
</evidence>
<keyword evidence="7" id="KW-0472">Membrane</keyword>
<accession>A0ABQ6NAF9</accession>